<dbReference type="EMBL" id="ML179880">
    <property type="protein sequence ID" value="THU80694.1"/>
    <property type="molecule type" value="Genomic_DNA"/>
</dbReference>
<feature type="region of interest" description="Disordered" evidence="1">
    <location>
        <begin position="315"/>
        <end position="377"/>
    </location>
</feature>
<name>A0A4S8KXF7_DENBC</name>
<sequence length="377" mass="42283">MDPAPFNGSGDASAWLKAFEERSKKKSPSWKTKRLEKLVEGEARNWWYTINMDHWDQAREKFMAYWVNGLRGDSYRVKCGEIDAKAPRAPVSVNWISITRPTASEPASTQPAPPPKPEPSSSHPLFSVLVNAYSMDPRGIYAKAFTEFSRADDKEKMFHVLWDAAFEAGRQVGISDGPRTREGEDEENQYFCGHIRPRPTANIHIHVRANVVFHFYSSNGHISADKQAAEHVNDLMKSLEGYFAEDEAEEDTLTPTRTPAAPSNAKQDIKLDWAEEANSLPHATLFPVSSQPPRDLTILRSQDSYTHPFRTLHRRTQRTRKTQHKNIFSAQSPTTTSTGSTTTHVPPSRHGPGPGPVITCRHPAGIGYGKPAHYEAE</sequence>
<feature type="compositionally biased region" description="Low complexity" evidence="1">
    <location>
        <begin position="332"/>
        <end position="348"/>
    </location>
</feature>
<evidence type="ECO:0000313" key="3">
    <source>
        <dbReference type="Proteomes" id="UP000297245"/>
    </source>
</evidence>
<proteinExistence type="predicted"/>
<accession>A0A4S8KXF7</accession>
<reference evidence="2 3" key="1">
    <citation type="journal article" date="2019" name="Nat. Ecol. Evol.">
        <title>Megaphylogeny resolves global patterns of mushroom evolution.</title>
        <authorList>
            <person name="Varga T."/>
            <person name="Krizsan K."/>
            <person name="Foldi C."/>
            <person name="Dima B."/>
            <person name="Sanchez-Garcia M."/>
            <person name="Sanchez-Ramirez S."/>
            <person name="Szollosi G.J."/>
            <person name="Szarkandi J.G."/>
            <person name="Papp V."/>
            <person name="Albert L."/>
            <person name="Andreopoulos W."/>
            <person name="Angelini C."/>
            <person name="Antonin V."/>
            <person name="Barry K.W."/>
            <person name="Bougher N.L."/>
            <person name="Buchanan P."/>
            <person name="Buyck B."/>
            <person name="Bense V."/>
            <person name="Catcheside P."/>
            <person name="Chovatia M."/>
            <person name="Cooper J."/>
            <person name="Damon W."/>
            <person name="Desjardin D."/>
            <person name="Finy P."/>
            <person name="Geml J."/>
            <person name="Haridas S."/>
            <person name="Hughes K."/>
            <person name="Justo A."/>
            <person name="Karasinski D."/>
            <person name="Kautmanova I."/>
            <person name="Kiss B."/>
            <person name="Kocsube S."/>
            <person name="Kotiranta H."/>
            <person name="LaButti K.M."/>
            <person name="Lechner B.E."/>
            <person name="Liimatainen K."/>
            <person name="Lipzen A."/>
            <person name="Lukacs Z."/>
            <person name="Mihaltcheva S."/>
            <person name="Morgado L.N."/>
            <person name="Niskanen T."/>
            <person name="Noordeloos M.E."/>
            <person name="Ohm R.A."/>
            <person name="Ortiz-Santana B."/>
            <person name="Ovrebo C."/>
            <person name="Racz N."/>
            <person name="Riley R."/>
            <person name="Savchenko A."/>
            <person name="Shiryaev A."/>
            <person name="Soop K."/>
            <person name="Spirin V."/>
            <person name="Szebenyi C."/>
            <person name="Tomsovsky M."/>
            <person name="Tulloss R.E."/>
            <person name="Uehling J."/>
            <person name="Grigoriev I.V."/>
            <person name="Vagvolgyi C."/>
            <person name="Papp T."/>
            <person name="Martin F.M."/>
            <person name="Miettinen O."/>
            <person name="Hibbett D.S."/>
            <person name="Nagy L.G."/>
        </authorList>
    </citation>
    <scope>NUCLEOTIDE SEQUENCE [LARGE SCALE GENOMIC DNA]</scope>
    <source>
        <strain evidence="2 3">CBS 962.96</strain>
    </source>
</reference>
<protein>
    <submittedName>
        <fullName evidence="2">Uncharacterized protein</fullName>
    </submittedName>
</protein>
<evidence type="ECO:0000313" key="2">
    <source>
        <dbReference type="EMBL" id="THU80694.1"/>
    </source>
</evidence>
<gene>
    <name evidence="2" type="ORF">K435DRAFT_874118</name>
</gene>
<keyword evidence="3" id="KW-1185">Reference proteome</keyword>
<organism evidence="2 3">
    <name type="scientific">Dendrothele bispora (strain CBS 962.96)</name>
    <dbReference type="NCBI Taxonomy" id="1314807"/>
    <lineage>
        <taxon>Eukaryota</taxon>
        <taxon>Fungi</taxon>
        <taxon>Dikarya</taxon>
        <taxon>Basidiomycota</taxon>
        <taxon>Agaricomycotina</taxon>
        <taxon>Agaricomycetes</taxon>
        <taxon>Agaricomycetidae</taxon>
        <taxon>Agaricales</taxon>
        <taxon>Agaricales incertae sedis</taxon>
        <taxon>Dendrothele</taxon>
    </lineage>
</organism>
<dbReference type="Proteomes" id="UP000297245">
    <property type="component" value="Unassembled WGS sequence"/>
</dbReference>
<evidence type="ECO:0000256" key="1">
    <source>
        <dbReference type="SAM" id="MobiDB-lite"/>
    </source>
</evidence>
<feature type="compositionally biased region" description="Basic residues" evidence="1">
    <location>
        <begin position="315"/>
        <end position="324"/>
    </location>
</feature>
<dbReference type="OrthoDB" id="3120908at2759"/>
<dbReference type="AlphaFoldDB" id="A0A4S8KXF7"/>